<dbReference type="OrthoDB" id="7685535at2"/>
<protein>
    <recommendedName>
        <fullName evidence="1">Hedgehog/Intein (Hint) domain-containing protein</fullName>
    </recommendedName>
</protein>
<reference evidence="2 3" key="1">
    <citation type="submission" date="2014-03" db="EMBL/GenBank/DDBJ databases">
        <title>The draft genome sequence of Thioclava dalianensis DLFJ1-1.</title>
        <authorList>
            <person name="Lai Q."/>
            <person name="Shao Z."/>
        </authorList>
    </citation>
    <scope>NUCLEOTIDE SEQUENCE [LARGE SCALE GENOMIC DNA]</scope>
    <source>
        <strain evidence="2 3">DLFJ1-1</strain>
    </source>
</reference>
<dbReference type="Pfam" id="PF13403">
    <property type="entry name" value="Hint_2"/>
    <property type="match status" value="1"/>
</dbReference>
<evidence type="ECO:0000313" key="2">
    <source>
        <dbReference type="EMBL" id="KEP70267.1"/>
    </source>
</evidence>
<evidence type="ECO:0000259" key="1">
    <source>
        <dbReference type="Pfam" id="PF13403"/>
    </source>
</evidence>
<dbReference type="RefSeq" id="WP_051693429.1">
    <property type="nucleotide sequence ID" value="NZ_FOVB01000001.1"/>
</dbReference>
<feature type="domain" description="Hedgehog/Intein (Hint)" evidence="1">
    <location>
        <begin position="36"/>
        <end position="168"/>
    </location>
</feature>
<dbReference type="SUPFAM" id="SSF51294">
    <property type="entry name" value="Hedgehog/intein (Hint) domain"/>
    <property type="match status" value="1"/>
</dbReference>
<comment type="caution">
    <text evidence="2">The sequence shown here is derived from an EMBL/GenBank/DDBJ whole genome shotgun (WGS) entry which is preliminary data.</text>
</comment>
<dbReference type="Proteomes" id="UP000027725">
    <property type="component" value="Unassembled WGS sequence"/>
</dbReference>
<dbReference type="AlphaFoldDB" id="A0A074U6M0"/>
<dbReference type="STRING" id="1185766.SAMN05216224_101523"/>
<dbReference type="InterPro" id="IPR028992">
    <property type="entry name" value="Hedgehog/Intein_dom"/>
</dbReference>
<evidence type="ECO:0000313" key="3">
    <source>
        <dbReference type="Proteomes" id="UP000027725"/>
    </source>
</evidence>
<keyword evidence="3" id="KW-1185">Reference proteome</keyword>
<organism evidence="2 3">
    <name type="scientific">Thioclava dalianensis</name>
    <dbReference type="NCBI Taxonomy" id="1185766"/>
    <lineage>
        <taxon>Bacteria</taxon>
        <taxon>Pseudomonadati</taxon>
        <taxon>Pseudomonadota</taxon>
        <taxon>Alphaproteobacteria</taxon>
        <taxon>Rhodobacterales</taxon>
        <taxon>Paracoccaceae</taxon>
        <taxon>Thioclava</taxon>
    </lineage>
</organism>
<dbReference type="InterPro" id="IPR036844">
    <property type="entry name" value="Hint_dom_sf"/>
</dbReference>
<accession>A0A074U6M0</accession>
<proteinExistence type="predicted"/>
<name>A0A074U6M0_9RHOB</name>
<sequence length="221" mass="23528">MFDAAANTPDDDFALSASWSDASAQPDAMMQSTGIVAGTLIATAMGWRPVEGIVAGDVVMTFDHGPRPVIAVKRMQLCLGARNCPRHFKPLAVPAGALGNKVEMLLLPEQTVLVESDAAEAAFDDPFALIQAAALEGYRGIARVSPHYKIDVVVPEFECEEVIYANGTGMMHCGSIMRDDLAKQVSPDASLYNPLPMEMACSLVGKMIAQDVWGTPACANE</sequence>
<gene>
    <name evidence="2" type="ORF">DL1_19325</name>
</gene>
<dbReference type="EMBL" id="JHEH01000007">
    <property type="protein sequence ID" value="KEP70267.1"/>
    <property type="molecule type" value="Genomic_DNA"/>
</dbReference>
<dbReference type="eggNOG" id="ENOG5032S5H">
    <property type="taxonomic scope" value="Bacteria"/>
</dbReference>